<accession>A0A9W9Q844</accession>
<feature type="compositionally biased region" description="Polar residues" evidence="1">
    <location>
        <begin position="336"/>
        <end position="348"/>
    </location>
</feature>
<dbReference type="Proteomes" id="UP001147695">
    <property type="component" value="Unassembled WGS sequence"/>
</dbReference>
<reference evidence="2" key="2">
    <citation type="journal article" date="2023" name="IMA Fungus">
        <title>Comparative genomic study of the Penicillium genus elucidates a diverse pangenome and 15 lateral gene transfer events.</title>
        <authorList>
            <person name="Petersen C."/>
            <person name="Sorensen T."/>
            <person name="Nielsen M.R."/>
            <person name="Sondergaard T.E."/>
            <person name="Sorensen J.L."/>
            <person name="Fitzpatrick D.A."/>
            <person name="Frisvad J.C."/>
            <person name="Nielsen K.L."/>
        </authorList>
    </citation>
    <scope>NUCLEOTIDE SEQUENCE</scope>
    <source>
        <strain evidence="2">IBT 35673</strain>
    </source>
</reference>
<reference evidence="2" key="1">
    <citation type="submission" date="2022-12" db="EMBL/GenBank/DDBJ databases">
        <authorList>
            <person name="Petersen C."/>
        </authorList>
    </citation>
    <scope>NUCLEOTIDE SEQUENCE</scope>
    <source>
        <strain evidence="2">IBT 35673</strain>
    </source>
</reference>
<gene>
    <name evidence="2" type="ORF">N7452_009246</name>
</gene>
<feature type="region of interest" description="Disordered" evidence="1">
    <location>
        <begin position="325"/>
        <end position="348"/>
    </location>
</feature>
<evidence type="ECO:0000313" key="2">
    <source>
        <dbReference type="EMBL" id="KAJ5328856.1"/>
    </source>
</evidence>
<evidence type="ECO:0000256" key="1">
    <source>
        <dbReference type="SAM" id="MobiDB-lite"/>
    </source>
</evidence>
<feature type="region of interest" description="Disordered" evidence="1">
    <location>
        <begin position="382"/>
        <end position="420"/>
    </location>
</feature>
<dbReference type="AlphaFoldDB" id="A0A9W9Q844"/>
<dbReference type="EMBL" id="JAPZBQ010000005">
    <property type="protein sequence ID" value="KAJ5328856.1"/>
    <property type="molecule type" value="Genomic_DNA"/>
</dbReference>
<name>A0A9W9Q844_PENBR</name>
<protein>
    <recommendedName>
        <fullName evidence="4">Myb-like domain-containing protein</fullName>
    </recommendedName>
</protein>
<proteinExistence type="predicted"/>
<evidence type="ECO:0008006" key="4">
    <source>
        <dbReference type="Google" id="ProtNLM"/>
    </source>
</evidence>
<comment type="caution">
    <text evidence="2">The sequence shown here is derived from an EMBL/GenBank/DDBJ whole genome shotgun (WGS) entry which is preliminary data.</text>
</comment>
<feature type="compositionally biased region" description="Low complexity" evidence="1">
    <location>
        <begin position="391"/>
        <end position="405"/>
    </location>
</feature>
<sequence>MVDVLTIGGPKLWVDCPKQVSLSPSYISTSAHFYGDLESLEKQASISPSDCYSSFDSPQTVASHTFLHYPIPRSQTPAQLQRFSENMMSFNGSTKQETSASGENILDMPLKVESQHPAVYCQTMPSIMPQPDFKVALSSNGSTYCDSDLESLELFDDSFGPSLEGTHCCLVHPIPKTSPYAAGNNISFLSSNDEASSLPSIESQDTPLEDSFFSSHPIRVSNNSHFKMSGPSDHTHHIQPATSLGLMEAKTSPYDDTLAWSAWNTTMPSYAWYPSSNIGDASYESSWHSSVHQNISWVESSHLHRPEDIYDHSAQHTGPSTELSMMLLSQPPHSGASPSPVISQSCTPNSTLQAGAREAYPRNFFPMPQAYLPSHHTVYSDADAGSPLQKSAGSLSPSSFARSSPTEGGPSPRQSGDEQTGVEANMHYSDERNAFLIDCKRRGLSYKDIKRVGGFKEAESTLRGRYRTLTKTKDQRVRKPKWQSKDVRLLCEAVSIYAETPDTYSSLTHLGMTMNEPPKVSWKKVAEHIWVQGGSYQFGNATCKKKWCEIHNIRI</sequence>
<organism evidence="2 3">
    <name type="scientific">Penicillium brevicompactum</name>
    <dbReference type="NCBI Taxonomy" id="5074"/>
    <lineage>
        <taxon>Eukaryota</taxon>
        <taxon>Fungi</taxon>
        <taxon>Dikarya</taxon>
        <taxon>Ascomycota</taxon>
        <taxon>Pezizomycotina</taxon>
        <taxon>Eurotiomycetes</taxon>
        <taxon>Eurotiomycetidae</taxon>
        <taxon>Eurotiales</taxon>
        <taxon>Aspergillaceae</taxon>
        <taxon>Penicillium</taxon>
    </lineage>
</organism>
<evidence type="ECO:0000313" key="3">
    <source>
        <dbReference type="Proteomes" id="UP001147695"/>
    </source>
</evidence>